<feature type="compositionally biased region" description="Basic residues" evidence="1">
    <location>
        <begin position="285"/>
        <end position="303"/>
    </location>
</feature>
<evidence type="ECO:0000313" key="4">
    <source>
        <dbReference type="Proteomes" id="UP000019374"/>
    </source>
</evidence>
<feature type="region of interest" description="Disordered" evidence="1">
    <location>
        <begin position="45"/>
        <end position="77"/>
    </location>
</feature>
<dbReference type="eggNOG" id="ENOG502R198">
    <property type="taxonomic scope" value="Eukaryota"/>
</dbReference>
<protein>
    <submittedName>
        <fullName evidence="3">Uncharacterized protein</fullName>
    </submittedName>
</protein>
<reference evidence="3 4" key="1">
    <citation type="journal article" date="2013" name="Chin. Sci. Bull.">
        <title>Genome survey uncovers the secrets of sex and lifestyle in caterpillar fungus.</title>
        <authorList>
            <person name="Hu X."/>
            <person name="Zhang Y."/>
            <person name="Xiao G."/>
            <person name="Zheng P."/>
            <person name="Xia Y."/>
            <person name="Zhang X."/>
            <person name="St Leger R.J."/>
            <person name="Liu X."/>
            <person name="Wang C."/>
        </authorList>
    </citation>
    <scope>NUCLEOTIDE SEQUENCE [LARGE SCALE GENOMIC DNA]</scope>
    <source>
        <strain evidence="3">CO18</strain>
        <strain evidence="4">Co18 / CGMCC 3.14243</strain>
        <tissue evidence="3">Fruit-body</tissue>
    </source>
</reference>
<dbReference type="AlphaFoldDB" id="T5AL94"/>
<dbReference type="EMBL" id="KE652293">
    <property type="protein sequence ID" value="EQL02603.1"/>
    <property type="molecule type" value="Genomic_DNA"/>
</dbReference>
<accession>T5AL94</accession>
<gene>
    <name evidence="2" type="ORF">OCS_01686</name>
    <name evidence="3" type="ORF">OCS_01687</name>
</gene>
<dbReference type="Proteomes" id="UP000019374">
    <property type="component" value="Unassembled WGS sequence"/>
</dbReference>
<feature type="region of interest" description="Disordered" evidence="1">
    <location>
        <begin position="262"/>
        <end position="303"/>
    </location>
</feature>
<sequence>MAARAHLGTSLETAYDWIRWNNYFMAKAIDLDLWNWIEGKEDLKKRPETPESVTLELAPASTPPEDGPAGSAAFTSTETFPPTTVTERYCYLQEKELEFSIYQHFLCKYKEQQDRIHDLRSWVAETVCKSQYWVYCKAEQSLKQWYELLSTHAKGSEKELKRILYQRYEKVITPTAKPPRNWSDWCDSWMMAIIEARQGGLPEIHYKSIWRRDFYAAVRPHFPRWVEPRIINDCMQHEPDLDESYSTVFELRERFLEHVNTKSVQAQAEHGHASEPYARQSQSRSSRKSRKSRKRSRRMRNTS</sequence>
<organism evidence="3 4">
    <name type="scientific">Ophiocordyceps sinensis (strain Co18 / CGMCC 3.14243)</name>
    <name type="common">Yarsagumba caterpillar fungus</name>
    <name type="synonym">Hirsutella sinensis</name>
    <dbReference type="NCBI Taxonomy" id="911162"/>
    <lineage>
        <taxon>Eukaryota</taxon>
        <taxon>Fungi</taxon>
        <taxon>Dikarya</taxon>
        <taxon>Ascomycota</taxon>
        <taxon>Pezizomycotina</taxon>
        <taxon>Sordariomycetes</taxon>
        <taxon>Hypocreomycetidae</taxon>
        <taxon>Hypocreales</taxon>
        <taxon>Ophiocordycipitaceae</taxon>
        <taxon>Ophiocordyceps</taxon>
    </lineage>
</organism>
<evidence type="ECO:0000256" key="1">
    <source>
        <dbReference type="SAM" id="MobiDB-lite"/>
    </source>
</evidence>
<dbReference type="EMBL" id="KE652293">
    <property type="protein sequence ID" value="EQL02602.1"/>
    <property type="molecule type" value="Genomic_DNA"/>
</dbReference>
<evidence type="ECO:0000313" key="2">
    <source>
        <dbReference type="EMBL" id="EQL02602.1"/>
    </source>
</evidence>
<name>T5AL94_OPHSC</name>
<evidence type="ECO:0000313" key="3">
    <source>
        <dbReference type="EMBL" id="EQL02603.1"/>
    </source>
</evidence>
<proteinExistence type="predicted"/>
<dbReference type="HOGENOM" id="CLU_918597_0_0_1"/>